<dbReference type="InterPro" id="IPR036514">
    <property type="entry name" value="SGNH_hydro_sf"/>
</dbReference>
<keyword evidence="3" id="KW-1185">Reference proteome</keyword>
<dbReference type="GO" id="GO:0016788">
    <property type="term" value="F:hydrolase activity, acting on ester bonds"/>
    <property type="evidence" value="ECO:0007669"/>
    <property type="project" value="UniProtKB-ARBA"/>
</dbReference>
<evidence type="ECO:0000313" key="2">
    <source>
        <dbReference type="EMBL" id="AJG19836.1"/>
    </source>
</evidence>
<organism evidence="2 3">
    <name type="scientific">Cupriavidus basilensis</name>
    <dbReference type="NCBI Taxonomy" id="68895"/>
    <lineage>
        <taxon>Bacteria</taxon>
        <taxon>Pseudomonadati</taxon>
        <taxon>Pseudomonadota</taxon>
        <taxon>Betaproteobacteria</taxon>
        <taxon>Burkholderiales</taxon>
        <taxon>Burkholderiaceae</taxon>
        <taxon>Cupriavidus</taxon>
    </lineage>
</organism>
<dbReference type="Gene3D" id="3.40.50.1110">
    <property type="entry name" value="SGNH hydrolase"/>
    <property type="match status" value="1"/>
</dbReference>
<gene>
    <name evidence="2" type="ORF">RR42_m2444</name>
</gene>
<dbReference type="STRING" id="68895.RR42_m2444"/>
<proteinExistence type="predicted"/>
<evidence type="ECO:0000313" key="3">
    <source>
        <dbReference type="Proteomes" id="UP000031843"/>
    </source>
</evidence>
<dbReference type="KEGG" id="cbw:RR42_m2444"/>
<dbReference type="CDD" id="cd01839">
    <property type="entry name" value="SGNH_arylesterase_like"/>
    <property type="match status" value="1"/>
</dbReference>
<protein>
    <submittedName>
        <fullName evidence="2">Putative arylesterase protein</fullName>
    </submittedName>
</protein>
<dbReference type="AlphaFoldDB" id="A0A0C4YGL7"/>
<dbReference type="SUPFAM" id="SSF52266">
    <property type="entry name" value="SGNH hydrolase"/>
    <property type="match status" value="1"/>
</dbReference>
<name>A0A0C4YGL7_9BURK</name>
<feature type="domain" description="SGNH hydrolase-type esterase" evidence="1">
    <location>
        <begin position="42"/>
        <end position="216"/>
    </location>
</feature>
<dbReference type="EMBL" id="CP010536">
    <property type="protein sequence ID" value="AJG19836.1"/>
    <property type="molecule type" value="Genomic_DNA"/>
</dbReference>
<dbReference type="OrthoDB" id="164654at2"/>
<dbReference type="Proteomes" id="UP000031843">
    <property type="component" value="Chromosome main"/>
</dbReference>
<reference evidence="2 3" key="1">
    <citation type="journal article" date="2015" name="Genome Announc.">
        <title>Complete Genome Sequence of Cupriavidus basilensis 4G11, Isolated from the Oak Ridge Field Research Center Site.</title>
        <authorList>
            <person name="Ray J."/>
            <person name="Waters R.J."/>
            <person name="Skerker J.M."/>
            <person name="Kuehl J.V."/>
            <person name="Price M.N."/>
            <person name="Huang J."/>
            <person name="Chakraborty R."/>
            <person name="Arkin A.P."/>
            <person name="Deutschbauer A."/>
        </authorList>
    </citation>
    <scope>NUCLEOTIDE SEQUENCE [LARGE SCALE GENOMIC DNA]</scope>
    <source>
        <strain evidence="2">4G11</strain>
    </source>
</reference>
<evidence type="ECO:0000259" key="1">
    <source>
        <dbReference type="Pfam" id="PF13472"/>
    </source>
</evidence>
<dbReference type="RefSeq" id="WP_043347039.1">
    <property type="nucleotide sequence ID" value="NZ_CP010536.1"/>
</dbReference>
<dbReference type="InterPro" id="IPR013830">
    <property type="entry name" value="SGNH_hydro"/>
</dbReference>
<dbReference type="Pfam" id="PF13472">
    <property type="entry name" value="Lipase_GDSL_2"/>
    <property type="match status" value="1"/>
</dbReference>
<sequence>MSALPSPDTRTDVLCAIDPLQVLVYADSLSWGIVPGTRQRLPWPVRWPGRLELALNGGIGSRQRPVRILEDCLNGRRTVWDDPFKPGRNGIQGLAQRMEMHAPLALVILMLGSNDFQSMHPHNAWHAAQGVGALLDTIRGAPIEPGMPVPPVLVLVPPPITTPRGPLAPKFAGGEHKCVGLAQAFQEICRARGCAWFDTSTVIHSSEVDGVHLDAANHVALGDALAPMVNALLAPMRA</sequence>
<accession>A0A0C4YGL7</accession>